<dbReference type="Pfam" id="PF10335">
    <property type="entry name" value="DUF294_C"/>
    <property type="match status" value="1"/>
</dbReference>
<dbReference type="Proteomes" id="UP000031524">
    <property type="component" value="Chromosome"/>
</dbReference>
<name>A0A0B5D8Q3_9CORY</name>
<accession>A0A0B5D8Q3</accession>
<evidence type="ECO:0000313" key="2">
    <source>
        <dbReference type="EMBL" id="AJE32613.1"/>
    </source>
</evidence>
<gene>
    <name evidence="2" type="ORF">B842_03800</name>
</gene>
<dbReference type="EMBL" id="CP005286">
    <property type="protein sequence ID" value="AJE32613.1"/>
    <property type="molecule type" value="Genomic_DNA"/>
</dbReference>
<evidence type="ECO:0000313" key="3">
    <source>
        <dbReference type="Proteomes" id="UP000031524"/>
    </source>
</evidence>
<reference evidence="2 3" key="1">
    <citation type="submission" date="2013-04" db="EMBL/GenBank/DDBJ databases">
        <title>Complete genome sequence of Corynebacterium humireducens DSM 45392(T), isolated from a wastewater-fed microbial fuel cell.</title>
        <authorList>
            <person name="Ruckert C."/>
            <person name="Albersmeier A."/>
            <person name="Kalinowski J."/>
        </authorList>
    </citation>
    <scope>NUCLEOTIDE SEQUENCE [LARGE SCALE GENOMIC DNA]</scope>
    <source>
        <strain evidence="3">MFC-5</strain>
    </source>
</reference>
<sequence>MLHQSLRDLAEQAPLSTSTTTARGVLCEAQQLLRNALDHRTPETALTGWFSGVVRDTLRCPAVASTVTLTGAHARGDALPCSPVEWFGEDAALAGLLRSAGLEVGGDTAVTDAARIDAGLVPSPTPQRPLLELAVAHRPPALQIADGLPDSDMPVDIPATLLQPISDVARWAAPGARSTLDRLSAGLEAGALTEDEAEALAQAWETALALQFRRWADRVDKQDVTLGDLPALHRSAYGAAARMVAGVLRSLAGRHGVALA</sequence>
<protein>
    <recommendedName>
        <fullName evidence="1">DUF294 domain-containing protein</fullName>
    </recommendedName>
</protein>
<dbReference type="OrthoDB" id="4415647at2"/>
<evidence type="ECO:0000259" key="1">
    <source>
        <dbReference type="Pfam" id="PF10335"/>
    </source>
</evidence>
<feature type="domain" description="DUF294" evidence="1">
    <location>
        <begin position="154"/>
        <end position="245"/>
    </location>
</feature>
<keyword evidence="3" id="KW-1185">Reference proteome</keyword>
<dbReference type="STRING" id="1223515.B842_03800"/>
<dbReference type="InterPro" id="IPR018821">
    <property type="entry name" value="DUF294_put_nucleoTrafse_sb-bd"/>
</dbReference>
<dbReference type="HOGENOM" id="CLU_080106_0_0_11"/>
<dbReference type="KEGG" id="chm:B842_03800"/>
<dbReference type="AlphaFoldDB" id="A0A0B5D8Q3"/>
<proteinExistence type="predicted"/>
<organism evidence="2 3">
    <name type="scientific">Corynebacterium humireducens NBRC 106098 = DSM 45392</name>
    <dbReference type="NCBI Taxonomy" id="1223515"/>
    <lineage>
        <taxon>Bacteria</taxon>
        <taxon>Bacillati</taxon>
        <taxon>Actinomycetota</taxon>
        <taxon>Actinomycetes</taxon>
        <taxon>Mycobacteriales</taxon>
        <taxon>Corynebacteriaceae</taxon>
        <taxon>Corynebacterium</taxon>
    </lineage>
</organism>
<dbReference type="RefSeq" id="WP_040085294.1">
    <property type="nucleotide sequence ID" value="NZ_BCSU01000022.1"/>
</dbReference>